<name>A0A8J1Y0Q7_OWEFU</name>
<organism evidence="3 4">
    <name type="scientific">Owenia fusiformis</name>
    <name type="common">Polychaete worm</name>
    <dbReference type="NCBI Taxonomy" id="6347"/>
    <lineage>
        <taxon>Eukaryota</taxon>
        <taxon>Metazoa</taxon>
        <taxon>Spiralia</taxon>
        <taxon>Lophotrochozoa</taxon>
        <taxon>Annelida</taxon>
        <taxon>Polychaeta</taxon>
        <taxon>Sedentaria</taxon>
        <taxon>Canalipalpata</taxon>
        <taxon>Sabellida</taxon>
        <taxon>Oweniida</taxon>
        <taxon>Oweniidae</taxon>
        <taxon>Owenia</taxon>
    </lineage>
</organism>
<reference evidence="3" key="1">
    <citation type="submission" date="2022-03" db="EMBL/GenBank/DDBJ databases">
        <authorList>
            <person name="Martin C."/>
        </authorList>
    </citation>
    <scope>NUCLEOTIDE SEQUENCE</scope>
</reference>
<evidence type="ECO:0000256" key="1">
    <source>
        <dbReference type="SAM" id="MobiDB-lite"/>
    </source>
</evidence>
<evidence type="ECO:0000256" key="2">
    <source>
        <dbReference type="SAM" id="SignalP"/>
    </source>
</evidence>
<feature type="region of interest" description="Disordered" evidence="1">
    <location>
        <begin position="158"/>
        <end position="185"/>
    </location>
</feature>
<dbReference type="AlphaFoldDB" id="A0A8J1Y0Q7"/>
<proteinExistence type="predicted"/>
<feature type="chain" id="PRO_5043310798" evidence="2">
    <location>
        <begin position="25"/>
        <end position="372"/>
    </location>
</feature>
<feature type="compositionally biased region" description="Acidic residues" evidence="1">
    <location>
        <begin position="162"/>
        <end position="171"/>
    </location>
</feature>
<keyword evidence="2" id="KW-0732">Signal</keyword>
<protein>
    <submittedName>
        <fullName evidence="3">Uncharacterized protein</fullName>
    </submittedName>
</protein>
<accession>A0A8J1Y0Q7</accession>
<evidence type="ECO:0000313" key="4">
    <source>
        <dbReference type="Proteomes" id="UP000749559"/>
    </source>
</evidence>
<keyword evidence="4" id="KW-1185">Reference proteome</keyword>
<dbReference type="Proteomes" id="UP000749559">
    <property type="component" value="Unassembled WGS sequence"/>
</dbReference>
<gene>
    <name evidence="3" type="ORF">OFUS_LOCUS654</name>
</gene>
<sequence length="372" mass="43259">MHRLFCLCVIIAFGIFFIVPLGDCIKCYSCTGKGQNEIDANVRCLESADLERCEKFDDYYYETEEDEDATELYEYYYQDLAELNKRGKGKGRGKGKRGNGRVERSADGLYYYDDEPSSNNTEYEYEEYEEYDEEEEEVLVSKKKTQKKKINYDNTIYGNGMYDEDDDDNDDKENRVRKTTPDPMFTTTEEQRDRTKYQCYSKTIKLGWEKYQVEKGCKAKDHCEELLDTDAEWTRRWNFCCGKMKCNAKIVKDSPLRAFGKLCRQTNDCLQGYLDRPVCKNFFTTCPRASEYHRKMECRPPALTLSNIKKSGSKFASLFNDKSKRCFCTKGYFPKGPVCTSSAKRVSSSSLLHMGCLILFDTLLTSLLYLST</sequence>
<feature type="compositionally biased region" description="Basic residues" evidence="1">
    <location>
        <begin position="87"/>
        <end position="99"/>
    </location>
</feature>
<comment type="caution">
    <text evidence="3">The sequence shown here is derived from an EMBL/GenBank/DDBJ whole genome shotgun (WGS) entry which is preliminary data.</text>
</comment>
<feature type="signal peptide" evidence="2">
    <location>
        <begin position="1"/>
        <end position="24"/>
    </location>
</feature>
<feature type="region of interest" description="Disordered" evidence="1">
    <location>
        <begin position="87"/>
        <end position="124"/>
    </location>
</feature>
<dbReference type="EMBL" id="CAIIXF020000001">
    <property type="protein sequence ID" value="CAH1772997.1"/>
    <property type="molecule type" value="Genomic_DNA"/>
</dbReference>
<evidence type="ECO:0000313" key="3">
    <source>
        <dbReference type="EMBL" id="CAH1772997.1"/>
    </source>
</evidence>